<accession>A0A543P9X7</accession>
<keyword evidence="3" id="KW-1185">Reference proteome</keyword>
<evidence type="ECO:0000313" key="2">
    <source>
        <dbReference type="EMBL" id="TQN40872.1"/>
    </source>
</evidence>
<keyword evidence="1" id="KW-1133">Transmembrane helix</keyword>
<protein>
    <submittedName>
        <fullName evidence="2">Uncharacterized protein</fullName>
    </submittedName>
</protein>
<dbReference type="EMBL" id="VFQE01000001">
    <property type="protein sequence ID" value="TQN40872.1"/>
    <property type="molecule type" value="Genomic_DNA"/>
</dbReference>
<feature type="transmembrane region" description="Helical" evidence="1">
    <location>
        <begin position="27"/>
        <end position="43"/>
    </location>
</feature>
<dbReference type="Proteomes" id="UP000319865">
    <property type="component" value="Unassembled WGS sequence"/>
</dbReference>
<proteinExistence type="predicted"/>
<keyword evidence="1" id="KW-0472">Membrane</keyword>
<sequence>MLGIVSALFVLGVLVNLAVQASPWWWLGVAVDAGLLAHGWFVHPRRLRRRADLLRQ</sequence>
<comment type="caution">
    <text evidence="2">The sequence shown here is derived from an EMBL/GenBank/DDBJ whole genome shotgun (WGS) entry which is preliminary data.</text>
</comment>
<dbReference type="AlphaFoldDB" id="A0A543P9X7"/>
<reference evidence="2 3" key="1">
    <citation type="submission" date="2019-06" db="EMBL/GenBank/DDBJ databases">
        <title>Sequencing the genomes of 1000 actinobacteria strains.</title>
        <authorList>
            <person name="Klenk H.-P."/>
        </authorList>
    </citation>
    <scope>NUCLEOTIDE SEQUENCE [LARGE SCALE GENOMIC DNA]</scope>
    <source>
        <strain evidence="2 3">DSM 46837</strain>
    </source>
</reference>
<organism evidence="2 3">
    <name type="scientific">Blastococcus colisei</name>
    <dbReference type="NCBI Taxonomy" id="1564162"/>
    <lineage>
        <taxon>Bacteria</taxon>
        <taxon>Bacillati</taxon>
        <taxon>Actinomycetota</taxon>
        <taxon>Actinomycetes</taxon>
        <taxon>Geodermatophilales</taxon>
        <taxon>Geodermatophilaceae</taxon>
        <taxon>Blastococcus</taxon>
    </lineage>
</organism>
<evidence type="ECO:0000256" key="1">
    <source>
        <dbReference type="SAM" id="Phobius"/>
    </source>
</evidence>
<evidence type="ECO:0000313" key="3">
    <source>
        <dbReference type="Proteomes" id="UP000319865"/>
    </source>
</evidence>
<name>A0A543P9X7_9ACTN</name>
<keyword evidence="1" id="KW-0812">Transmembrane</keyword>
<gene>
    <name evidence="2" type="ORF">FHU33_0223</name>
</gene>